<name>X0TL47_9ZZZZ</name>
<dbReference type="EMBL" id="BARS01017935">
    <property type="protein sequence ID" value="GAF88872.1"/>
    <property type="molecule type" value="Genomic_DNA"/>
</dbReference>
<protein>
    <recommendedName>
        <fullName evidence="2">MobA-like NTP transferase domain-containing protein</fullName>
    </recommendedName>
</protein>
<proteinExistence type="predicted"/>
<accession>X0TL47</accession>
<reference evidence="1" key="1">
    <citation type="journal article" date="2014" name="Front. Microbiol.">
        <title>High frequency of phylogenetically diverse reductive dehalogenase-homologous genes in deep subseafloor sedimentary metagenomes.</title>
        <authorList>
            <person name="Kawai M."/>
            <person name="Futagami T."/>
            <person name="Toyoda A."/>
            <person name="Takaki Y."/>
            <person name="Nishi S."/>
            <person name="Hori S."/>
            <person name="Arai W."/>
            <person name="Tsubouchi T."/>
            <person name="Morono Y."/>
            <person name="Uchiyama I."/>
            <person name="Ito T."/>
            <person name="Fujiyama A."/>
            <person name="Inagaki F."/>
            <person name="Takami H."/>
        </authorList>
    </citation>
    <scope>NUCLEOTIDE SEQUENCE</scope>
    <source>
        <strain evidence="1">Expedition CK06-06</strain>
    </source>
</reference>
<evidence type="ECO:0008006" key="2">
    <source>
        <dbReference type="Google" id="ProtNLM"/>
    </source>
</evidence>
<dbReference type="AlphaFoldDB" id="X0TL47"/>
<feature type="non-terminal residue" evidence="1">
    <location>
        <position position="1"/>
    </location>
</feature>
<sequence length="75" mass="8832">GLKHKWGQIVYVTGHEYKILLRLFGNHRDLPRLLLYEGIKYIINNGGSFHIHQDRGMKIYDIDSQKDLLKAQELL</sequence>
<gene>
    <name evidence="1" type="ORF">S01H1_29266</name>
</gene>
<organism evidence="1">
    <name type="scientific">marine sediment metagenome</name>
    <dbReference type="NCBI Taxonomy" id="412755"/>
    <lineage>
        <taxon>unclassified sequences</taxon>
        <taxon>metagenomes</taxon>
        <taxon>ecological metagenomes</taxon>
    </lineage>
</organism>
<evidence type="ECO:0000313" key="1">
    <source>
        <dbReference type="EMBL" id="GAF88872.1"/>
    </source>
</evidence>
<comment type="caution">
    <text evidence="1">The sequence shown here is derived from an EMBL/GenBank/DDBJ whole genome shotgun (WGS) entry which is preliminary data.</text>
</comment>